<dbReference type="MEROPS" id="S13.002"/>
<dbReference type="FunCoup" id="D9QKZ9">
    <property type="interactions" value="196"/>
</dbReference>
<feature type="chain" id="PRO_5003126946" evidence="4">
    <location>
        <begin position="27"/>
        <end position="506"/>
    </location>
</feature>
<dbReference type="GO" id="GO:0000270">
    <property type="term" value="P:peptidoglycan metabolic process"/>
    <property type="evidence" value="ECO:0007669"/>
    <property type="project" value="TreeGrafter"/>
</dbReference>
<feature type="region of interest" description="Disordered" evidence="3">
    <location>
        <begin position="303"/>
        <end position="324"/>
    </location>
</feature>
<evidence type="ECO:0000256" key="2">
    <source>
        <dbReference type="ARBA" id="ARBA00022801"/>
    </source>
</evidence>
<dbReference type="BioCyc" id="BSUB633149:G1GM8-2510-MONOMER"/>
<dbReference type="EC" id="3.4.16.4" evidence="5"/>
<dbReference type="PANTHER" id="PTHR30023:SF0">
    <property type="entry name" value="PENICILLIN-SENSITIVE CARBOXYPEPTIDASE A"/>
    <property type="match status" value="1"/>
</dbReference>
<dbReference type="eggNOG" id="COG2027">
    <property type="taxonomic scope" value="Bacteria"/>
</dbReference>
<evidence type="ECO:0000313" key="5">
    <source>
        <dbReference type="EMBL" id="ADL01813.1"/>
    </source>
</evidence>
<dbReference type="Gene3D" id="3.40.710.10">
    <property type="entry name" value="DD-peptidase/beta-lactamase superfamily"/>
    <property type="match status" value="2"/>
</dbReference>
<organism evidence="5 6">
    <name type="scientific">Brevundimonas subvibrioides (strain ATCC 15264 / DSM 4735 / LMG 14903 / NBRC 16000 / CB 81)</name>
    <name type="common">Caulobacter subvibrioides</name>
    <dbReference type="NCBI Taxonomy" id="633149"/>
    <lineage>
        <taxon>Bacteria</taxon>
        <taxon>Pseudomonadati</taxon>
        <taxon>Pseudomonadota</taxon>
        <taxon>Alphaproteobacteria</taxon>
        <taxon>Caulobacterales</taxon>
        <taxon>Caulobacteraceae</taxon>
        <taxon>Brevundimonas</taxon>
    </lineage>
</organism>
<dbReference type="GO" id="GO:0006508">
    <property type="term" value="P:proteolysis"/>
    <property type="evidence" value="ECO:0007669"/>
    <property type="project" value="InterPro"/>
</dbReference>
<dbReference type="RefSeq" id="WP_013269914.1">
    <property type="nucleotide sequence ID" value="NC_014375.1"/>
</dbReference>
<feature type="signal peptide" evidence="4">
    <location>
        <begin position="1"/>
        <end position="26"/>
    </location>
</feature>
<dbReference type="EMBL" id="CP002102">
    <property type="protein sequence ID" value="ADL01813.1"/>
    <property type="molecule type" value="Genomic_DNA"/>
</dbReference>
<reference evidence="6" key="1">
    <citation type="journal article" date="2011" name="J. Bacteriol.">
        <title>Genome sequences of eight morphologically diverse alphaproteobacteria.</title>
        <authorList>
            <consortium name="US DOE Joint Genome Institute"/>
            <person name="Brown P.J."/>
            <person name="Kysela D.T."/>
            <person name="Buechlein A."/>
            <person name="Hemmerich C."/>
            <person name="Brun Y.V."/>
        </authorList>
    </citation>
    <scope>NUCLEOTIDE SEQUENCE [LARGE SCALE GENOMIC DNA]</scope>
    <source>
        <strain evidence="6">ATCC 15264 / DSM 4735 / LMG 14903 / NBRC 16000 / CB 81</strain>
    </source>
</reference>
<dbReference type="InterPro" id="IPR000667">
    <property type="entry name" value="Peptidase_S13"/>
</dbReference>
<protein>
    <submittedName>
        <fullName evidence="5">D-alanyl-D-alanine carboxypeptidase/D-alanyl-D-alanine-endopeptidase</fullName>
        <ecNumber evidence="5">3.4.16.4</ecNumber>
    </submittedName>
</protein>
<dbReference type="InParanoid" id="D9QKZ9"/>
<evidence type="ECO:0000313" key="6">
    <source>
        <dbReference type="Proteomes" id="UP000002696"/>
    </source>
</evidence>
<keyword evidence="6" id="KW-1185">Reference proteome</keyword>
<dbReference type="STRING" id="633149.Bresu_2504"/>
<dbReference type="GO" id="GO:0009002">
    <property type="term" value="F:serine-type D-Ala-D-Ala carboxypeptidase activity"/>
    <property type="evidence" value="ECO:0007669"/>
    <property type="project" value="UniProtKB-EC"/>
</dbReference>
<keyword evidence="5" id="KW-0121">Carboxypeptidase</keyword>
<evidence type="ECO:0000256" key="3">
    <source>
        <dbReference type="SAM" id="MobiDB-lite"/>
    </source>
</evidence>
<accession>D9QKZ9</accession>
<sequence>MRPGAAVRAALSSLILICALSAGGCASLGATSASSAAGDSHRTLAAILDEPGLAGTRWGMMAMTLDGQVLVDIRADDRFSPASNTKIFTTAAAFALLQDPGDPDPMDGTSVRLEARGEGRAPDAVLMGAGDPALGDGPDCVADCLAALADATAARTTRVGDVVGDDRLYPDERRGPGWAWEDMQEGFGTAVSALTVNDNIVVLQVSPVQTAGAPVQAAWRAGDDLLPLVNTAVTVAVGETDLRVERRPGEDVVRLYGQMPTGSDAVALRVGLDDPALTAALRFRRLLEARGVTVEGTVRARHRPLELSDDPTRGDSLPPVDQPDGVEVARLARPPLLASLNRTARFSQNLHAELLLRRLGRLDGTGARAEGLAQVEAVMATAGLERAAFDLYDGSGLSAYNRISPRATTTFLVWTSRQPWGEAWRATLPVAGQAGTLLRRFAGTPLEGRVFAKTGSLNGVNALAGFLTAASGRTVAFSIYANDRPSTADPALEAMDLALLTLAAAH</sequence>
<dbReference type="KEGG" id="bsb:Bresu_2504"/>
<dbReference type="Pfam" id="PF02113">
    <property type="entry name" value="Peptidase_S13"/>
    <property type="match status" value="1"/>
</dbReference>
<dbReference type="InterPro" id="IPR012338">
    <property type="entry name" value="Beta-lactam/transpept-like"/>
</dbReference>
<gene>
    <name evidence="5" type="ordered locus">Bresu_2504</name>
</gene>
<dbReference type="HOGENOM" id="CLU_017692_1_2_5"/>
<dbReference type="PRINTS" id="PR00922">
    <property type="entry name" value="DADACBPTASE3"/>
</dbReference>
<keyword evidence="2 5" id="KW-0378">Hydrolase</keyword>
<dbReference type="NCBIfam" id="TIGR00666">
    <property type="entry name" value="PBP4"/>
    <property type="match status" value="1"/>
</dbReference>
<dbReference type="OrthoDB" id="5372081at2"/>
<dbReference type="Proteomes" id="UP000002696">
    <property type="component" value="Chromosome"/>
</dbReference>
<dbReference type="PROSITE" id="PS51257">
    <property type="entry name" value="PROKAR_LIPOPROTEIN"/>
    <property type="match status" value="1"/>
</dbReference>
<proteinExistence type="inferred from homology"/>
<comment type="similarity">
    <text evidence="1">Belongs to the peptidase S13 family.</text>
</comment>
<dbReference type="Gene3D" id="3.50.80.20">
    <property type="entry name" value="D-Ala-D-Ala carboxypeptidase C, peptidase S13"/>
    <property type="match status" value="1"/>
</dbReference>
<dbReference type="SUPFAM" id="SSF56601">
    <property type="entry name" value="beta-lactamase/transpeptidase-like"/>
    <property type="match status" value="1"/>
</dbReference>
<evidence type="ECO:0000256" key="4">
    <source>
        <dbReference type="SAM" id="SignalP"/>
    </source>
</evidence>
<evidence type="ECO:0000256" key="1">
    <source>
        <dbReference type="ARBA" id="ARBA00006096"/>
    </source>
</evidence>
<keyword evidence="5" id="KW-0645">Protease</keyword>
<name>D9QKZ9_BRESC</name>
<dbReference type="PANTHER" id="PTHR30023">
    <property type="entry name" value="D-ALANYL-D-ALANINE CARBOXYPEPTIDASE"/>
    <property type="match status" value="1"/>
</dbReference>
<feature type="compositionally biased region" description="Basic and acidic residues" evidence="3">
    <location>
        <begin position="303"/>
        <end position="313"/>
    </location>
</feature>
<keyword evidence="4" id="KW-0732">Signal</keyword>
<dbReference type="AlphaFoldDB" id="D9QKZ9"/>